<dbReference type="NCBIfam" id="TIGR02024">
    <property type="entry name" value="FtcD"/>
    <property type="match status" value="1"/>
</dbReference>
<evidence type="ECO:0000256" key="3">
    <source>
        <dbReference type="ARBA" id="ARBA00012252"/>
    </source>
</evidence>
<dbReference type="Pfam" id="PF07837">
    <property type="entry name" value="FTCD_N"/>
    <property type="match status" value="1"/>
</dbReference>
<dbReference type="PANTHER" id="PTHR12234">
    <property type="entry name" value="FORMIMINOTRANSFERASE-CYCLODEAMINASE"/>
    <property type="match status" value="1"/>
</dbReference>
<reference evidence="10 11" key="1">
    <citation type="submission" date="2018-06" db="EMBL/GenBank/DDBJ databases">
        <authorList>
            <person name="Strepis N."/>
        </authorList>
    </citation>
    <scope>NUCLEOTIDE SEQUENCE [LARGE SCALE GENOMIC DNA]</scope>
    <source>
        <strain evidence="10">LUCI</strain>
    </source>
</reference>
<dbReference type="GO" id="GO:0019556">
    <property type="term" value="P:L-histidine catabolic process to glutamate and formamide"/>
    <property type="evidence" value="ECO:0007669"/>
    <property type="project" value="UniProtKB-UniPathway"/>
</dbReference>
<comment type="subcellular location">
    <subcellularLocation>
        <location evidence="1">Cytoplasm</location>
    </subcellularLocation>
</comment>
<dbReference type="UniPathway" id="UPA00379">
    <property type="reaction ID" value="UER00555"/>
</dbReference>
<dbReference type="GO" id="GO:0005737">
    <property type="term" value="C:cytoplasm"/>
    <property type="evidence" value="ECO:0007669"/>
    <property type="project" value="UniProtKB-SubCell"/>
</dbReference>
<evidence type="ECO:0000313" key="11">
    <source>
        <dbReference type="Proteomes" id="UP000277811"/>
    </source>
</evidence>
<dbReference type="SUPFAM" id="SSF55116">
    <property type="entry name" value="Formiminotransferase domain of formiminotransferase-cyclodeaminase"/>
    <property type="match status" value="2"/>
</dbReference>
<dbReference type="AlphaFoldDB" id="A0A498R7R2"/>
<keyword evidence="11" id="KW-1185">Reference proteome</keyword>
<dbReference type="OrthoDB" id="9773217at2"/>
<dbReference type="GO" id="GO:0030409">
    <property type="term" value="F:glutamate formimidoyltransferase activity"/>
    <property type="evidence" value="ECO:0007669"/>
    <property type="project" value="UniProtKB-EC"/>
</dbReference>
<evidence type="ECO:0000313" key="10">
    <source>
        <dbReference type="EMBL" id="VBB05168.1"/>
    </source>
</evidence>
<name>A0A498R7R2_9FIRM</name>
<dbReference type="InterPro" id="IPR004227">
    <property type="entry name" value="Formiminotransferase_cat"/>
</dbReference>
<keyword evidence="6" id="KW-0369">Histidine metabolism</keyword>
<comment type="pathway">
    <text evidence="2">Amino-acid degradation; L-histidine degradation into L-glutamate; L-glutamate from N-formimidoyl-L-glutamate (transferase route): step 1/1.</text>
</comment>
<evidence type="ECO:0000256" key="2">
    <source>
        <dbReference type="ARBA" id="ARBA00005082"/>
    </source>
</evidence>
<dbReference type="PANTHER" id="PTHR12234:SF8">
    <property type="entry name" value="FORMIMINOTRANSFERASE-CYCLODEAMINASE"/>
    <property type="match status" value="1"/>
</dbReference>
<feature type="domain" description="Formiminotransferase N-terminal subdomain" evidence="9">
    <location>
        <begin position="3"/>
        <end position="179"/>
    </location>
</feature>
<feature type="domain" description="Formiminotransferase C-terminal subdomain" evidence="8">
    <location>
        <begin position="180"/>
        <end position="295"/>
    </location>
</feature>
<evidence type="ECO:0000259" key="9">
    <source>
        <dbReference type="SMART" id="SM01222"/>
    </source>
</evidence>
<dbReference type="SMART" id="SM01221">
    <property type="entry name" value="FTCD"/>
    <property type="match status" value="1"/>
</dbReference>
<dbReference type="Pfam" id="PF02971">
    <property type="entry name" value="FTCD"/>
    <property type="match status" value="1"/>
</dbReference>
<evidence type="ECO:0000256" key="5">
    <source>
        <dbReference type="ARBA" id="ARBA00022679"/>
    </source>
</evidence>
<organism evidence="10 11">
    <name type="scientific">Lucifera butyrica</name>
    <dbReference type="NCBI Taxonomy" id="1351585"/>
    <lineage>
        <taxon>Bacteria</taxon>
        <taxon>Bacillati</taxon>
        <taxon>Bacillota</taxon>
        <taxon>Negativicutes</taxon>
        <taxon>Veillonellales</taxon>
        <taxon>Veillonellaceae</taxon>
        <taxon>Lucifera</taxon>
    </lineage>
</organism>
<dbReference type="Proteomes" id="UP000277811">
    <property type="component" value="Unassembled WGS sequence"/>
</dbReference>
<evidence type="ECO:0000259" key="8">
    <source>
        <dbReference type="SMART" id="SM01221"/>
    </source>
</evidence>
<dbReference type="EMBL" id="UPPP01000053">
    <property type="protein sequence ID" value="VBB05168.1"/>
    <property type="molecule type" value="Genomic_DNA"/>
</dbReference>
<dbReference type="Gene3D" id="3.30.990.10">
    <property type="entry name" value="Formiminotransferase, N-terminal subdomain"/>
    <property type="match status" value="1"/>
</dbReference>
<keyword evidence="5 10" id="KW-0808">Transferase</keyword>
<evidence type="ECO:0000256" key="7">
    <source>
        <dbReference type="ARBA" id="ARBA00022954"/>
    </source>
</evidence>
<dbReference type="InterPro" id="IPR037070">
    <property type="entry name" value="Formiminotransferase_C_sf"/>
</dbReference>
<evidence type="ECO:0000256" key="1">
    <source>
        <dbReference type="ARBA" id="ARBA00004496"/>
    </source>
</evidence>
<gene>
    <name evidence="10" type="ORF">LUCI_0375</name>
</gene>
<dbReference type="InterPro" id="IPR013802">
    <property type="entry name" value="Formiminotransferase_C"/>
</dbReference>
<dbReference type="GO" id="GO:0005542">
    <property type="term" value="F:folic acid binding"/>
    <property type="evidence" value="ECO:0007669"/>
    <property type="project" value="UniProtKB-KW"/>
</dbReference>
<dbReference type="InterPro" id="IPR037064">
    <property type="entry name" value="Formiminotransferase_N_sf"/>
</dbReference>
<evidence type="ECO:0000256" key="4">
    <source>
        <dbReference type="ARBA" id="ARBA00022490"/>
    </source>
</evidence>
<keyword evidence="7" id="KW-0290">Folate-binding</keyword>
<proteinExistence type="predicted"/>
<dbReference type="InterPro" id="IPR051623">
    <property type="entry name" value="FTCD"/>
</dbReference>
<dbReference type="RefSeq" id="WP_122626173.1">
    <property type="nucleotide sequence ID" value="NZ_UPPP01000053.1"/>
</dbReference>
<dbReference type="InterPro" id="IPR022384">
    <property type="entry name" value="FormiminoTrfase_cat_dom_sf"/>
</dbReference>
<keyword evidence="4" id="KW-0963">Cytoplasm</keyword>
<sequence>MAKLVECIPNFSEGRRTTVIEAIAGAIKEVPGVILLDYSADASHNRSVFTLVGTPEQVKKAVLQAAQQAVNLIDMTQHRGEHPRMGAVDVIPFVPIQNVTMDECVILSREAGAAIARELGMPVFLYEESATAASRKNLAEVRRGEFEGMAEKMQKTEWRPDFGDKLHPTAGAVAVGARMPLIAYNINLNTSDLNIAKAIAKIIRESSGGLKFVKALGVMLEDRNLAQVSINMTNYEQTPLYRVLELVKAEAKRYGVGVVGTEIIGLTPAKALVDSAKYYLQLEGFDGDKQVLENHLLRSNNG</sequence>
<accession>A0A498R7R2</accession>
<dbReference type="SMART" id="SM01222">
    <property type="entry name" value="FTCD_N"/>
    <property type="match status" value="1"/>
</dbReference>
<dbReference type="InterPro" id="IPR012886">
    <property type="entry name" value="Formiminotransferase_N"/>
</dbReference>
<protein>
    <recommendedName>
        <fullName evidence="3">glutamate formimidoyltransferase</fullName>
        <ecNumber evidence="3">2.1.2.5</ecNumber>
    </recommendedName>
</protein>
<dbReference type="GO" id="GO:0019557">
    <property type="term" value="P:L-histidine catabolic process to glutamate and formate"/>
    <property type="evidence" value="ECO:0007669"/>
    <property type="project" value="UniProtKB-UniPathway"/>
</dbReference>
<dbReference type="Gene3D" id="3.30.70.670">
    <property type="entry name" value="Formiminotransferase, C-terminal subdomain"/>
    <property type="match status" value="1"/>
</dbReference>
<evidence type="ECO:0000256" key="6">
    <source>
        <dbReference type="ARBA" id="ARBA00022808"/>
    </source>
</evidence>
<dbReference type="EC" id="2.1.2.5" evidence="3"/>